<evidence type="ECO:0000313" key="3">
    <source>
        <dbReference type="Proteomes" id="UP000641646"/>
    </source>
</evidence>
<dbReference type="Proteomes" id="UP000641646">
    <property type="component" value="Unassembled WGS sequence"/>
</dbReference>
<organism evidence="2 3">
    <name type="scientific">Aerosakkonema funiforme FACHB-1375</name>
    <dbReference type="NCBI Taxonomy" id="2949571"/>
    <lineage>
        <taxon>Bacteria</taxon>
        <taxon>Bacillati</taxon>
        <taxon>Cyanobacteriota</taxon>
        <taxon>Cyanophyceae</taxon>
        <taxon>Oscillatoriophycideae</taxon>
        <taxon>Aerosakkonematales</taxon>
        <taxon>Aerosakkonemataceae</taxon>
        <taxon>Aerosakkonema</taxon>
    </lineage>
</organism>
<dbReference type="SMART" id="SM00065">
    <property type="entry name" value="GAF"/>
    <property type="match status" value="1"/>
</dbReference>
<proteinExistence type="predicted"/>
<dbReference type="AlphaFoldDB" id="A0A926VKU6"/>
<dbReference type="Gene3D" id="3.30.450.40">
    <property type="match status" value="1"/>
</dbReference>
<dbReference type="InterPro" id="IPR029016">
    <property type="entry name" value="GAF-like_dom_sf"/>
</dbReference>
<protein>
    <submittedName>
        <fullName evidence="2">GAF domain-containing protein</fullName>
    </submittedName>
</protein>
<reference evidence="2" key="1">
    <citation type="journal article" date="2015" name="ISME J.">
        <title>Draft Genome Sequence of Streptomyces incarnatus NRRL8089, which Produces the Nucleoside Antibiotic Sinefungin.</title>
        <authorList>
            <person name="Oshima K."/>
            <person name="Hattori M."/>
            <person name="Shimizu H."/>
            <person name="Fukuda K."/>
            <person name="Nemoto M."/>
            <person name="Inagaki K."/>
            <person name="Tamura T."/>
        </authorList>
    </citation>
    <scope>NUCLEOTIDE SEQUENCE</scope>
    <source>
        <strain evidence="2">FACHB-1375</strain>
    </source>
</reference>
<accession>A0A926VKU6</accession>
<dbReference type="EMBL" id="JACJPW010000141">
    <property type="protein sequence ID" value="MBD2185770.1"/>
    <property type="molecule type" value="Genomic_DNA"/>
</dbReference>
<reference evidence="2" key="2">
    <citation type="submission" date="2020-08" db="EMBL/GenBank/DDBJ databases">
        <authorList>
            <person name="Chen M."/>
            <person name="Teng W."/>
            <person name="Zhao L."/>
            <person name="Hu C."/>
            <person name="Zhou Y."/>
            <person name="Han B."/>
            <person name="Song L."/>
            <person name="Shu W."/>
        </authorList>
    </citation>
    <scope>NUCLEOTIDE SEQUENCE</scope>
    <source>
        <strain evidence="2">FACHB-1375</strain>
    </source>
</reference>
<comment type="caution">
    <text evidence="2">The sequence shown here is derived from an EMBL/GenBank/DDBJ whole genome shotgun (WGS) entry which is preliminary data.</text>
</comment>
<sequence>MRRFADRLAKTLERDALIQQTTDELREFLQVDRVVLYYFYREWKGQITFESISSKQLSILGSTGPDDCFDDEYAQMYLAGRMRAIADIESEIVNPCHRDYLRSMQVRANLVAPILNSVRLWGLLIAHHCKEARPWSSPDIEAMKKGAETLANAPAIRNS</sequence>
<feature type="domain" description="Phytochrome chromophore attachment site" evidence="1">
    <location>
        <begin position="13"/>
        <end position="152"/>
    </location>
</feature>
<evidence type="ECO:0000259" key="1">
    <source>
        <dbReference type="PROSITE" id="PS50046"/>
    </source>
</evidence>
<dbReference type="Pfam" id="PF01590">
    <property type="entry name" value="GAF"/>
    <property type="match status" value="1"/>
</dbReference>
<keyword evidence="3" id="KW-1185">Reference proteome</keyword>
<name>A0A926VKU6_9CYAN</name>
<dbReference type="InterPro" id="IPR016132">
    <property type="entry name" value="Phyto_chromo_attachment"/>
</dbReference>
<dbReference type="SUPFAM" id="SSF55781">
    <property type="entry name" value="GAF domain-like"/>
    <property type="match status" value="1"/>
</dbReference>
<dbReference type="PROSITE" id="PS50046">
    <property type="entry name" value="PHYTOCHROME_2"/>
    <property type="match status" value="1"/>
</dbReference>
<gene>
    <name evidence="2" type="ORF">H6G03_32700</name>
</gene>
<evidence type="ECO:0000313" key="2">
    <source>
        <dbReference type="EMBL" id="MBD2185770.1"/>
    </source>
</evidence>
<dbReference type="InterPro" id="IPR003018">
    <property type="entry name" value="GAF"/>
</dbReference>